<evidence type="ECO:0000313" key="7">
    <source>
        <dbReference type="EMBL" id="MBO2009248.1"/>
    </source>
</evidence>
<evidence type="ECO:0000313" key="8">
    <source>
        <dbReference type="Proteomes" id="UP000664369"/>
    </source>
</evidence>
<gene>
    <name evidence="7" type="ORF">J4E00_09315</name>
</gene>
<dbReference type="InterPro" id="IPR039425">
    <property type="entry name" value="RNA_pol_sigma-70-like"/>
</dbReference>
<dbReference type="Gene3D" id="1.10.1740.10">
    <property type="match status" value="1"/>
</dbReference>
<protein>
    <submittedName>
        <fullName evidence="7">Sigma-70 family RNA polymerase sigma factor</fullName>
    </submittedName>
</protein>
<dbReference type="RefSeq" id="WP_208174868.1">
    <property type="nucleotide sequence ID" value="NZ_JAGETZ010000003.1"/>
</dbReference>
<dbReference type="InterPro" id="IPR013324">
    <property type="entry name" value="RNA_pol_sigma_r3/r4-like"/>
</dbReference>
<feature type="domain" description="RNA polymerase sigma factor 70 region 4 type 2" evidence="6">
    <location>
        <begin position="127"/>
        <end position="176"/>
    </location>
</feature>
<dbReference type="InterPro" id="IPR014284">
    <property type="entry name" value="RNA_pol_sigma-70_dom"/>
</dbReference>
<dbReference type="NCBIfam" id="TIGR02937">
    <property type="entry name" value="sigma70-ECF"/>
    <property type="match status" value="1"/>
</dbReference>
<dbReference type="InterPro" id="IPR013325">
    <property type="entry name" value="RNA_pol_sigma_r2"/>
</dbReference>
<comment type="caution">
    <text evidence="7">The sequence shown here is derived from an EMBL/GenBank/DDBJ whole genome shotgun (WGS) entry which is preliminary data.</text>
</comment>
<dbReference type="InterPro" id="IPR007627">
    <property type="entry name" value="RNA_pol_sigma70_r2"/>
</dbReference>
<dbReference type="SUPFAM" id="SSF88659">
    <property type="entry name" value="Sigma3 and sigma4 domains of RNA polymerase sigma factors"/>
    <property type="match status" value="1"/>
</dbReference>
<comment type="similarity">
    <text evidence="1">Belongs to the sigma-70 factor family. ECF subfamily.</text>
</comment>
<dbReference type="EMBL" id="JAGETZ010000003">
    <property type="protein sequence ID" value="MBO2009248.1"/>
    <property type="molecule type" value="Genomic_DNA"/>
</dbReference>
<evidence type="ECO:0000259" key="5">
    <source>
        <dbReference type="Pfam" id="PF04542"/>
    </source>
</evidence>
<dbReference type="CDD" id="cd06171">
    <property type="entry name" value="Sigma70_r4"/>
    <property type="match status" value="1"/>
</dbReference>
<evidence type="ECO:0000256" key="4">
    <source>
        <dbReference type="ARBA" id="ARBA00023163"/>
    </source>
</evidence>
<evidence type="ECO:0000256" key="1">
    <source>
        <dbReference type="ARBA" id="ARBA00010641"/>
    </source>
</evidence>
<dbReference type="InterPro" id="IPR013249">
    <property type="entry name" value="RNA_pol_sigma70_r4_t2"/>
</dbReference>
<name>A0ABS3QE21_9BACT</name>
<keyword evidence="4" id="KW-0804">Transcription</keyword>
<keyword evidence="2" id="KW-0805">Transcription regulation</keyword>
<sequence>MSAPAEDATLDAHLAQLRRTDEAAWMEAVFREFYAPLGQVIYRVVPDRAAVEDLLQDVLLRLWQGRAELPELQSHRAYLTRAALNAALRYQQRGQRQVAWEAAPAEVVPTASPDALAALHHADTETAVAAALDLLPPQCRTVFELSRYEELSYQQIAETLEISPKTVENQMGKALRVLRGALAGALRNLYGLVL</sequence>
<dbReference type="PANTHER" id="PTHR43133:SF46">
    <property type="entry name" value="RNA POLYMERASE SIGMA-70 FACTOR ECF SUBFAMILY"/>
    <property type="match status" value="1"/>
</dbReference>
<dbReference type="InterPro" id="IPR036388">
    <property type="entry name" value="WH-like_DNA-bd_sf"/>
</dbReference>
<accession>A0ABS3QE21</accession>
<proteinExistence type="inferred from homology"/>
<organism evidence="7 8">
    <name type="scientific">Hymenobacter negativus</name>
    <dbReference type="NCBI Taxonomy" id="2795026"/>
    <lineage>
        <taxon>Bacteria</taxon>
        <taxon>Pseudomonadati</taxon>
        <taxon>Bacteroidota</taxon>
        <taxon>Cytophagia</taxon>
        <taxon>Cytophagales</taxon>
        <taxon>Hymenobacteraceae</taxon>
        <taxon>Hymenobacter</taxon>
    </lineage>
</organism>
<dbReference type="Pfam" id="PF08281">
    <property type="entry name" value="Sigma70_r4_2"/>
    <property type="match status" value="1"/>
</dbReference>
<dbReference type="PANTHER" id="PTHR43133">
    <property type="entry name" value="RNA POLYMERASE ECF-TYPE SIGMA FACTO"/>
    <property type="match status" value="1"/>
</dbReference>
<evidence type="ECO:0000256" key="2">
    <source>
        <dbReference type="ARBA" id="ARBA00023015"/>
    </source>
</evidence>
<keyword evidence="8" id="KW-1185">Reference proteome</keyword>
<dbReference type="SUPFAM" id="SSF88946">
    <property type="entry name" value="Sigma2 domain of RNA polymerase sigma factors"/>
    <property type="match status" value="1"/>
</dbReference>
<feature type="domain" description="RNA polymerase sigma-70 region 2" evidence="5">
    <location>
        <begin position="30"/>
        <end position="96"/>
    </location>
</feature>
<reference evidence="7 8" key="1">
    <citation type="submission" date="2021-03" db="EMBL/GenBank/DDBJ databases">
        <authorList>
            <person name="Kim M.K."/>
        </authorList>
    </citation>
    <scope>NUCLEOTIDE SEQUENCE [LARGE SCALE GENOMIC DNA]</scope>
    <source>
        <strain evidence="7 8">BT442</strain>
    </source>
</reference>
<keyword evidence="3" id="KW-0731">Sigma factor</keyword>
<evidence type="ECO:0000256" key="3">
    <source>
        <dbReference type="ARBA" id="ARBA00023082"/>
    </source>
</evidence>
<dbReference type="Pfam" id="PF04542">
    <property type="entry name" value="Sigma70_r2"/>
    <property type="match status" value="1"/>
</dbReference>
<evidence type="ECO:0000259" key="6">
    <source>
        <dbReference type="Pfam" id="PF08281"/>
    </source>
</evidence>
<dbReference type="Proteomes" id="UP000664369">
    <property type="component" value="Unassembled WGS sequence"/>
</dbReference>
<dbReference type="Gene3D" id="1.10.10.10">
    <property type="entry name" value="Winged helix-like DNA-binding domain superfamily/Winged helix DNA-binding domain"/>
    <property type="match status" value="1"/>
</dbReference>